<dbReference type="InterPro" id="IPR035994">
    <property type="entry name" value="Nucleoside_phosphorylase_sf"/>
</dbReference>
<evidence type="ECO:0000313" key="4">
    <source>
        <dbReference type="Proteomes" id="UP001140949"/>
    </source>
</evidence>
<feature type="signal peptide" evidence="1">
    <location>
        <begin position="1"/>
        <end position="22"/>
    </location>
</feature>
<dbReference type="Gene3D" id="3.40.50.1580">
    <property type="entry name" value="Nucleoside phosphorylase domain"/>
    <property type="match status" value="1"/>
</dbReference>
<comment type="caution">
    <text evidence="3">The sequence shown here is derived from an EMBL/GenBank/DDBJ whole genome shotgun (WGS) entry which is preliminary data.</text>
</comment>
<keyword evidence="1" id="KW-0732">Signal</keyword>
<name>A0AAX6IA20_IRIPA</name>
<dbReference type="EMBL" id="JANAVB010003200">
    <property type="protein sequence ID" value="KAJ6850180.1"/>
    <property type="molecule type" value="Genomic_DNA"/>
</dbReference>
<dbReference type="SUPFAM" id="SSF53167">
    <property type="entry name" value="Purine and uridine phosphorylases"/>
    <property type="match status" value="1"/>
</dbReference>
<proteinExistence type="predicted"/>
<dbReference type="GO" id="GO:0003824">
    <property type="term" value="F:catalytic activity"/>
    <property type="evidence" value="ECO:0007669"/>
    <property type="project" value="InterPro"/>
</dbReference>
<dbReference type="PANTHER" id="PTHR21234:SF43">
    <property type="entry name" value="OS06G0112100 PROTEIN"/>
    <property type="match status" value="1"/>
</dbReference>
<reference evidence="3" key="1">
    <citation type="journal article" date="2023" name="GigaByte">
        <title>Genome assembly of the bearded iris, Iris pallida Lam.</title>
        <authorList>
            <person name="Bruccoleri R.E."/>
            <person name="Oakeley E.J."/>
            <person name="Faust A.M.E."/>
            <person name="Altorfer M."/>
            <person name="Dessus-Babus S."/>
            <person name="Burckhardt D."/>
            <person name="Oertli M."/>
            <person name="Naumann U."/>
            <person name="Petersen F."/>
            <person name="Wong J."/>
        </authorList>
    </citation>
    <scope>NUCLEOTIDE SEQUENCE</scope>
    <source>
        <strain evidence="3">GSM-AAB239-AS_SAM_17_03QT</strain>
    </source>
</reference>
<sequence length="333" mass="36494">MAMALVFSVSVLLLAAIVQTWGLHEAHPLRMAVDGVNESGPYVGLVMAYATEAEAVQSSGEFVARTDLPWVDLYGRRFHIGSIRDVDVIYVMSGQRRLNAGITVQILLDTFDVRGIVHYGIAGSANDSLSFGDVSVPEFVAFTGSWKWQKYGSESGDPRELSFRTYNIPRDGKNLLSGVVFKTEEFYSVGKPMEEVFWLQVDPEWYRVAQNLQVELQGCVNETYCLPKTPELVCGLKASTADVFVDNAAYRKFIFEEFGASTVDEESAAIVMTALSPGVPVIVFRAVSDLAGGEAKYSSTSFNDLASINSLKVAVEFIGAIGKRKPYSSTSRI</sequence>
<dbReference type="PANTHER" id="PTHR21234">
    <property type="entry name" value="PURINE NUCLEOSIDE PHOSPHORYLASE"/>
    <property type="match status" value="1"/>
</dbReference>
<feature type="domain" description="Nucleoside phosphorylase" evidence="2">
    <location>
        <begin position="44"/>
        <end position="316"/>
    </location>
</feature>
<organism evidence="3 4">
    <name type="scientific">Iris pallida</name>
    <name type="common">Sweet iris</name>
    <dbReference type="NCBI Taxonomy" id="29817"/>
    <lineage>
        <taxon>Eukaryota</taxon>
        <taxon>Viridiplantae</taxon>
        <taxon>Streptophyta</taxon>
        <taxon>Embryophyta</taxon>
        <taxon>Tracheophyta</taxon>
        <taxon>Spermatophyta</taxon>
        <taxon>Magnoliopsida</taxon>
        <taxon>Liliopsida</taxon>
        <taxon>Asparagales</taxon>
        <taxon>Iridaceae</taxon>
        <taxon>Iridoideae</taxon>
        <taxon>Irideae</taxon>
        <taxon>Iris</taxon>
    </lineage>
</organism>
<protein>
    <submittedName>
        <fullName evidence="3">Bark storage protein A-like</fullName>
    </submittedName>
</protein>
<dbReference type="Proteomes" id="UP001140949">
    <property type="component" value="Unassembled WGS sequence"/>
</dbReference>
<feature type="chain" id="PRO_5043612764" evidence="1">
    <location>
        <begin position="23"/>
        <end position="333"/>
    </location>
</feature>
<dbReference type="Pfam" id="PF01048">
    <property type="entry name" value="PNP_UDP_1"/>
    <property type="match status" value="1"/>
</dbReference>
<dbReference type="AlphaFoldDB" id="A0AAX6IA20"/>
<dbReference type="InterPro" id="IPR000845">
    <property type="entry name" value="Nucleoside_phosphorylase_d"/>
</dbReference>
<keyword evidence="4" id="KW-1185">Reference proteome</keyword>
<evidence type="ECO:0000256" key="1">
    <source>
        <dbReference type="SAM" id="SignalP"/>
    </source>
</evidence>
<dbReference type="CDD" id="cd09008">
    <property type="entry name" value="MTAN"/>
    <property type="match status" value="1"/>
</dbReference>
<evidence type="ECO:0000259" key="2">
    <source>
        <dbReference type="Pfam" id="PF01048"/>
    </source>
</evidence>
<evidence type="ECO:0000313" key="3">
    <source>
        <dbReference type="EMBL" id="KAJ6850180.1"/>
    </source>
</evidence>
<gene>
    <name evidence="3" type="ORF">M6B38_266240</name>
</gene>
<accession>A0AAX6IA20</accession>
<reference evidence="3" key="2">
    <citation type="submission" date="2023-04" db="EMBL/GenBank/DDBJ databases">
        <authorList>
            <person name="Bruccoleri R.E."/>
            <person name="Oakeley E.J."/>
            <person name="Faust A.-M."/>
            <person name="Dessus-Babus S."/>
            <person name="Altorfer M."/>
            <person name="Burckhardt D."/>
            <person name="Oertli M."/>
            <person name="Naumann U."/>
            <person name="Petersen F."/>
            <person name="Wong J."/>
        </authorList>
    </citation>
    <scope>NUCLEOTIDE SEQUENCE</scope>
    <source>
        <strain evidence="3">GSM-AAB239-AS_SAM_17_03QT</strain>
        <tissue evidence="3">Leaf</tissue>
    </source>
</reference>
<dbReference type="GO" id="GO:0009116">
    <property type="term" value="P:nucleoside metabolic process"/>
    <property type="evidence" value="ECO:0007669"/>
    <property type="project" value="InterPro"/>
</dbReference>